<dbReference type="EMBL" id="QJTC01000040">
    <property type="protein sequence ID" value="PYE73027.1"/>
    <property type="molecule type" value="Genomic_DNA"/>
</dbReference>
<keyword evidence="2" id="KW-1185">Reference proteome</keyword>
<proteinExistence type="predicted"/>
<accession>A0A318SCZ1</accession>
<dbReference type="InterPro" id="IPR010419">
    <property type="entry name" value="CO_DH_gsu"/>
</dbReference>
<sequence length="37" mass="3892">MDLQGSHPIDATPQQVWEAMNDPAVLMACIPAATPAT</sequence>
<gene>
    <name evidence="1" type="ORF">DFQ15_1406</name>
</gene>
<dbReference type="Pfam" id="PF06240">
    <property type="entry name" value="COXG"/>
    <property type="match status" value="1"/>
</dbReference>
<dbReference type="RefSeq" id="WP_158529091.1">
    <property type="nucleotide sequence ID" value="NZ_JAMOFZ010000040.1"/>
</dbReference>
<dbReference type="Gene3D" id="3.30.530.20">
    <property type="match status" value="1"/>
</dbReference>
<comment type="caution">
    <text evidence="1">The sequence shown here is derived from an EMBL/GenBank/DDBJ whole genome shotgun (WGS) entry which is preliminary data.</text>
</comment>
<reference evidence="1 2" key="1">
    <citation type="submission" date="2018-06" db="EMBL/GenBank/DDBJ databases">
        <title>Genomic Encyclopedia of Type Strains, Phase III (KMG-III): the genomes of soil and plant-associated and newly described type strains.</title>
        <authorList>
            <person name="Whitman W."/>
        </authorList>
    </citation>
    <scope>NUCLEOTIDE SEQUENCE [LARGE SCALE GENOMIC DNA]</scope>
    <source>
        <strain evidence="1 2">CECT 7646</strain>
    </source>
</reference>
<organism evidence="1 2">
    <name type="scientific">Xylophilus ampelinus</name>
    <dbReference type="NCBI Taxonomy" id="54067"/>
    <lineage>
        <taxon>Bacteria</taxon>
        <taxon>Pseudomonadati</taxon>
        <taxon>Pseudomonadota</taxon>
        <taxon>Betaproteobacteria</taxon>
        <taxon>Burkholderiales</taxon>
        <taxon>Xylophilus</taxon>
    </lineage>
</organism>
<evidence type="ECO:0000313" key="1">
    <source>
        <dbReference type="EMBL" id="PYE73027.1"/>
    </source>
</evidence>
<dbReference type="InterPro" id="IPR023393">
    <property type="entry name" value="START-like_dom_sf"/>
</dbReference>
<dbReference type="OrthoDB" id="9787428at2"/>
<dbReference type="SUPFAM" id="SSF55961">
    <property type="entry name" value="Bet v1-like"/>
    <property type="match status" value="1"/>
</dbReference>
<evidence type="ECO:0000313" key="2">
    <source>
        <dbReference type="Proteomes" id="UP000247540"/>
    </source>
</evidence>
<dbReference type="Proteomes" id="UP000247540">
    <property type="component" value="Unassembled WGS sequence"/>
</dbReference>
<name>A0A318SCZ1_9BURK</name>
<dbReference type="AlphaFoldDB" id="A0A318SCZ1"/>
<protein>
    <submittedName>
        <fullName evidence="1">Carbon monoxide dehydrogenase subunit G (CoxG)</fullName>
    </submittedName>
</protein>